<dbReference type="Pfam" id="PF01408">
    <property type="entry name" value="GFO_IDH_MocA"/>
    <property type="match status" value="1"/>
</dbReference>
<gene>
    <name evidence="4" type="ORF">SAMN05216223_112167</name>
</gene>
<organism evidence="4 5">
    <name type="scientific">Actinacidiphila yanglinensis</name>
    <dbReference type="NCBI Taxonomy" id="310779"/>
    <lineage>
        <taxon>Bacteria</taxon>
        <taxon>Bacillati</taxon>
        <taxon>Actinomycetota</taxon>
        <taxon>Actinomycetes</taxon>
        <taxon>Kitasatosporales</taxon>
        <taxon>Streptomycetaceae</taxon>
        <taxon>Actinacidiphila</taxon>
    </lineage>
</organism>
<dbReference type="Proteomes" id="UP000236754">
    <property type="component" value="Unassembled WGS sequence"/>
</dbReference>
<dbReference type="PANTHER" id="PTHR43818">
    <property type="entry name" value="BCDNA.GH03377"/>
    <property type="match status" value="1"/>
</dbReference>
<dbReference type="InterPro" id="IPR050463">
    <property type="entry name" value="Gfo/Idh/MocA_oxidrdct_glycsds"/>
</dbReference>
<proteinExistence type="predicted"/>
<feature type="domain" description="Gfo/Idh/MocA-like oxidoreductase N-terminal" evidence="2">
    <location>
        <begin position="5"/>
        <end position="124"/>
    </location>
</feature>
<dbReference type="InterPro" id="IPR036291">
    <property type="entry name" value="NAD(P)-bd_dom_sf"/>
</dbReference>
<feature type="domain" description="GFO/IDH/MocA-like oxidoreductase" evidence="3">
    <location>
        <begin position="133"/>
        <end position="262"/>
    </location>
</feature>
<dbReference type="InterPro" id="IPR055170">
    <property type="entry name" value="GFO_IDH_MocA-like_dom"/>
</dbReference>
<dbReference type="GO" id="GO:0000166">
    <property type="term" value="F:nucleotide binding"/>
    <property type="evidence" value="ECO:0007669"/>
    <property type="project" value="InterPro"/>
</dbReference>
<accession>A0A1H6D6S1</accession>
<evidence type="ECO:0000313" key="4">
    <source>
        <dbReference type="EMBL" id="SEG81107.1"/>
    </source>
</evidence>
<dbReference type="EMBL" id="FNVU01000012">
    <property type="protein sequence ID" value="SEG81107.1"/>
    <property type="molecule type" value="Genomic_DNA"/>
</dbReference>
<name>A0A1H6D6S1_9ACTN</name>
<dbReference type="Gene3D" id="3.30.360.10">
    <property type="entry name" value="Dihydrodipicolinate Reductase, domain 2"/>
    <property type="match status" value="1"/>
</dbReference>
<evidence type="ECO:0000256" key="1">
    <source>
        <dbReference type="ARBA" id="ARBA00023002"/>
    </source>
</evidence>
<dbReference type="OrthoDB" id="9812981at2"/>
<dbReference type="PANTHER" id="PTHR43818:SF11">
    <property type="entry name" value="BCDNA.GH03377"/>
    <property type="match status" value="1"/>
</dbReference>
<dbReference type="Gene3D" id="3.40.50.720">
    <property type="entry name" value="NAD(P)-binding Rossmann-like Domain"/>
    <property type="match status" value="1"/>
</dbReference>
<dbReference type="GO" id="GO:0016491">
    <property type="term" value="F:oxidoreductase activity"/>
    <property type="evidence" value="ECO:0007669"/>
    <property type="project" value="UniProtKB-KW"/>
</dbReference>
<dbReference type="RefSeq" id="WP_103888448.1">
    <property type="nucleotide sequence ID" value="NZ_FNVU01000012.1"/>
</dbReference>
<evidence type="ECO:0000313" key="5">
    <source>
        <dbReference type="Proteomes" id="UP000236754"/>
    </source>
</evidence>
<dbReference type="SUPFAM" id="SSF51735">
    <property type="entry name" value="NAD(P)-binding Rossmann-fold domains"/>
    <property type="match status" value="1"/>
</dbReference>
<dbReference type="Pfam" id="PF22725">
    <property type="entry name" value="GFO_IDH_MocA_C3"/>
    <property type="match status" value="1"/>
</dbReference>
<dbReference type="InterPro" id="IPR000683">
    <property type="entry name" value="Gfo/Idh/MocA-like_OxRdtase_N"/>
</dbReference>
<dbReference type="SUPFAM" id="SSF55347">
    <property type="entry name" value="Glyceraldehyde-3-phosphate dehydrogenase-like, C-terminal domain"/>
    <property type="match status" value="1"/>
</dbReference>
<keyword evidence="5" id="KW-1185">Reference proteome</keyword>
<keyword evidence="1" id="KW-0560">Oxidoreductase</keyword>
<reference evidence="4 5" key="1">
    <citation type="submission" date="2016-10" db="EMBL/GenBank/DDBJ databases">
        <authorList>
            <person name="de Groot N.N."/>
        </authorList>
    </citation>
    <scope>NUCLEOTIDE SEQUENCE [LARGE SCALE GENOMIC DNA]</scope>
    <source>
        <strain evidence="4 5">CGMCC 4.2023</strain>
    </source>
</reference>
<dbReference type="AlphaFoldDB" id="A0A1H6D6S1"/>
<sequence length="385" mass="40760">MTRTVVLVGASGYGRTYLREIATLEAAGAVRLAGVCDVCPLDPEGRALAGDRPFDTDLGSLLDRTRPDIGIVATPIHTHLPLARQVLAVGAHLLLEKPPLPTADDWRALVRLARESGRVCQTGFQSLGSHAVARLAQLMAEGRFGRIRGIGGHGAWSRTNGYYRRAPWAGRREIDGTPVVDGALTNPFAHMIATALRLDGSTGWDDVDAIELELLRARDIQADDTSCLRLRTARGTVVTAAVTLCAATTSDPVLVVQGSYGHATLSYTRDVLSVGNRREHHGRTSPLANLLAHLDDPGVALQSDLDSCGAFTRVLDAVRTAPDPRPIPAAWLRHVGDGDAGTVCVPGVEAAVKDAAERLSTFGALGIPWACAPASPQQDPIGGTR</sequence>
<evidence type="ECO:0000259" key="2">
    <source>
        <dbReference type="Pfam" id="PF01408"/>
    </source>
</evidence>
<evidence type="ECO:0000259" key="3">
    <source>
        <dbReference type="Pfam" id="PF22725"/>
    </source>
</evidence>
<protein>
    <submittedName>
        <fullName evidence="4">Predicted dehydrogenase</fullName>
    </submittedName>
</protein>